<gene>
    <name evidence="2" type="ORF">L3Y34_015619</name>
    <name evidence="3" type="ORF">L5515_001695</name>
</gene>
<feature type="signal peptide" evidence="1">
    <location>
        <begin position="1"/>
        <end position="23"/>
    </location>
</feature>
<dbReference type="EMBL" id="CP092620">
    <property type="protein sequence ID" value="UMM13395.1"/>
    <property type="molecule type" value="Genomic_DNA"/>
</dbReference>
<dbReference type="EMBL" id="CP090891">
    <property type="protein sequence ID" value="ULU12453.1"/>
    <property type="molecule type" value="Genomic_DNA"/>
</dbReference>
<proteinExistence type="predicted"/>
<keyword evidence="1" id="KW-0732">Signal</keyword>
<sequence>MKFYILIPLIFIFGIIWIGEAEAQALSPWGKIGLAALGGAVVDRTFSRQPVNNYYYSYPGYNYYTYGKKK</sequence>
<evidence type="ECO:0000313" key="2">
    <source>
        <dbReference type="EMBL" id="ULU12453.1"/>
    </source>
</evidence>
<dbReference type="AlphaFoldDB" id="A0AAE9DX40"/>
<name>A0AAE9DX40_CAEBR</name>
<evidence type="ECO:0000313" key="5">
    <source>
        <dbReference type="Proteomes" id="UP000829354"/>
    </source>
</evidence>
<protein>
    <submittedName>
        <fullName evidence="2">Uncharacterized protein</fullName>
    </submittedName>
</protein>
<feature type="chain" id="PRO_5044706971" evidence="1">
    <location>
        <begin position="24"/>
        <end position="70"/>
    </location>
</feature>
<evidence type="ECO:0000256" key="1">
    <source>
        <dbReference type="SAM" id="SignalP"/>
    </source>
</evidence>
<accession>A0AAE9DX40</accession>
<reference evidence="2 4" key="2">
    <citation type="submission" date="2022-05" db="EMBL/GenBank/DDBJ databases">
        <title>Chromosome-level reference genomes for two strains of Caenorhabditis briggsae: an improved platform for comparative genomics.</title>
        <authorList>
            <person name="Stevens L."/>
            <person name="Andersen E.C."/>
        </authorList>
    </citation>
    <scope>NUCLEOTIDE SEQUENCE [LARGE SCALE GENOMIC DNA]</scope>
    <source>
        <strain evidence="2">QX1410_ONT</strain>
        <tissue evidence="2">Whole-organism</tissue>
    </source>
</reference>
<reference evidence="3 5" key="1">
    <citation type="submission" date="2022-04" db="EMBL/GenBank/DDBJ databases">
        <title>Chromosome-level reference genomes for two strains of Caenorhabditis briggsae: an improved platform for comparative genomics.</title>
        <authorList>
            <person name="Stevens L."/>
            <person name="Andersen E."/>
        </authorList>
    </citation>
    <scope>NUCLEOTIDE SEQUENCE [LARGE SCALE GENOMIC DNA]</scope>
    <source>
        <strain evidence="3">VX34</strain>
        <tissue evidence="3">Whole-organism</tissue>
    </source>
</reference>
<dbReference type="Proteomes" id="UP000827892">
    <property type="component" value="Chromosome I"/>
</dbReference>
<keyword evidence="5" id="KW-1185">Reference proteome</keyword>
<dbReference type="Proteomes" id="UP000829354">
    <property type="component" value="Chromosome I"/>
</dbReference>
<organism evidence="2 4">
    <name type="scientific">Caenorhabditis briggsae</name>
    <dbReference type="NCBI Taxonomy" id="6238"/>
    <lineage>
        <taxon>Eukaryota</taxon>
        <taxon>Metazoa</taxon>
        <taxon>Ecdysozoa</taxon>
        <taxon>Nematoda</taxon>
        <taxon>Chromadorea</taxon>
        <taxon>Rhabditida</taxon>
        <taxon>Rhabditina</taxon>
        <taxon>Rhabditomorpha</taxon>
        <taxon>Rhabditoidea</taxon>
        <taxon>Rhabditidae</taxon>
        <taxon>Peloderinae</taxon>
        <taxon>Caenorhabditis</taxon>
    </lineage>
</organism>
<evidence type="ECO:0000313" key="3">
    <source>
        <dbReference type="EMBL" id="UMM13395.1"/>
    </source>
</evidence>
<evidence type="ECO:0000313" key="4">
    <source>
        <dbReference type="Proteomes" id="UP000827892"/>
    </source>
</evidence>